<dbReference type="CDD" id="cd08512">
    <property type="entry name" value="PBP2_NikA_DppA_OppA_like_7"/>
    <property type="match status" value="1"/>
</dbReference>
<evidence type="ECO:0000256" key="4">
    <source>
        <dbReference type="ARBA" id="ARBA00022729"/>
    </source>
</evidence>
<evidence type="ECO:0000313" key="7">
    <source>
        <dbReference type="EMBL" id="RCG30614.1"/>
    </source>
</evidence>
<dbReference type="PIRSF" id="PIRSF002741">
    <property type="entry name" value="MppA"/>
    <property type="match status" value="1"/>
</dbReference>
<gene>
    <name evidence="7" type="ORF">DQ384_15100</name>
</gene>
<dbReference type="SUPFAM" id="SSF53850">
    <property type="entry name" value="Periplasmic binding protein-like II"/>
    <property type="match status" value="1"/>
</dbReference>
<dbReference type="RefSeq" id="WP_114029409.1">
    <property type="nucleotide sequence ID" value="NZ_QOIL01000007.1"/>
</dbReference>
<dbReference type="InterPro" id="IPR000914">
    <property type="entry name" value="SBP_5_dom"/>
</dbReference>
<dbReference type="GO" id="GO:0042597">
    <property type="term" value="C:periplasmic space"/>
    <property type="evidence" value="ECO:0007669"/>
    <property type="project" value="UniProtKB-ARBA"/>
</dbReference>
<comment type="similarity">
    <text evidence="2">Belongs to the bacterial solute-binding protein 5 family.</text>
</comment>
<feature type="signal peptide" evidence="5">
    <location>
        <begin position="1"/>
        <end position="29"/>
    </location>
</feature>
<dbReference type="GO" id="GO:0015833">
    <property type="term" value="P:peptide transport"/>
    <property type="evidence" value="ECO:0007669"/>
    <property type="project" value="TreeGrafter"/>
</dbReference>
<dbReference type="PANTHER" id="PTHR30290">
    <property type="entry name" value="PERIPLASMIC BINDING COMPONENT OF ABC TRANSPORTER"/>
    <property type="match status" value="1"/>
</dbReference>
<sequence>MATRTRRRPARQARAALLPVLLTGALSLAACSGGGTSTTPAQSGSGSASKTLVMDASFTLKTADPGRNYEPTGLIIGKALYDTLLTFEGSDVTKPVPSLAESYEQSPDGKTLTLKLKQGATFSDGSPVTADDVVFSLNRVRDLKGNPSFLLDGVEVAKTDETTVTLTSKTPNPALPFILPNPALGILNSKVVKANGGTADDSDKAEQYLNGASAGSGPYELESFNAQSQVVLKANPKYWGADKPAYGKVVLRNVESATQKLNVQRGDSQVALDLSGDQIKTVSGNMRTTKTASANMVFLLSNQDPSVSKVTSNPKIVEAIRKGVDYQGLLELAGEGSVQAPGVIPTMLLGALPPDQAVKRDVEGAKAAVAASGVANPTVKLEYPSDLTLQGLSFQPFAERIQANLKEVGITVDLAPAPVATALDNYRNGKEELGLWYWGPDYPDPTDYLVFLPGKTVGLRAGWKPGADKELESLGDKAASTIGDDTRKQLYTDIQSRLNASGPFIPLIQPSQNIVTAASVTGLAFHPVWTVDVAALGVK</sequence>
<dbReference type="AlphaFoldDB" id="A0A367FJY9"/>
<protein>
    <submittedName>
        <fullName evidence="7">ABC transporter substrate-binding protein</fullName>
    </submittedName>
</protein>
<dbReference type="PROSITE" id="PS51257">
    <property type="entry name" value="PROKAR_LIPOPROTEIN"/>
    <property type="match status" value="1"/>
</dbReference>
<dbReference type="GO" id="GO:0043190">
    <property type="term" value="C:ATP-binding cassette (ABC) transporter complex"/>
    <property type="evidence" value="ECO:0007669"/>
    <property type="project" value="InterPro"/>
</dbReference>
<keyword evidence="3" id="KW-0813">Transport</keyword>
<dbReference type="EMBL" id="QOIL01000007">
    <property type="protein sequence ID" value="RCG30614.1"/>
    <property type="molecule type" value="Genomic_DNA"/>
</dbReference>
<dbReference type="Gene3D" id="3.40.190.10">
    <property type="entry name" value="Periplasmic binding protein-like II"/>
    <property type="match status" value="1"/>
</dbReference>
<dbReference type="InterPro" id="IPR030678">
    <property type="entry name" value="Peptide/Ni-bd"/>
</dbReference>
<dbReference type="PANTHER" id="PTHR30290:SF10">
    <property type="entry name" value="PERIPLASMIC OLIGOPEPTIDE-BINDING PROTEIN-RELATED"/>
    <property type="match status" value="1"/>
</dbReference>
<dbReference type="InterPro" id="IPR039424">
    <property type="entry name" value="SBP_5"/>
</dbReference>
<comment type="subcellular location">
    <subcellularLocation>
        <location evidence="1">Cell envelope</location>
    </subcellularLocation>
</comment>
<dbReference type="GO" id="GO:1904680">
    <property type="term" value="F:peptide transmembrane transporter activity"/>
    <property type="evidence" value="ECO:0007669"/>
    <property type="project" value="TreeGrafter"/>
</dbReference>
<evidence type="ECO:0000256" key="2">
    <source>
        <dbReference type="ARBA" id="ARBA00005695"/>
    </source>
</evidence>
<feature type="chain" id="PRO_5039539499" evidence="5">
    <location>
        <begin position="30"/>
        <end position="539"/>
    </location>
</feature>
<evidence type="ECO:0000259" key="6">
    <source>
        <dbReference type="Pfam" id="PF00496"/>
    </source>
</evidence>
<dbReference type="Gene3D" id="3.10.105.10">
    <property type="entry name" value="Dipeptide-binding Protein, Domain 3"/>
    <property type="match status" value="1"/>
</dbReference>
<dbReference type="GO" id="GO:0030313">
    <property type="term" value="C:cell envelope"/>
    <property type="evidence" value="ECO:0007669"/>
    <property type="project" value="UniProtKB-SubCell"/>
</dbReference>
<dbReference type="Gene3D" id="3.90.76.10">
    <property type="entry name" value="Dipeptide-binding Protein, Domain 1"/>
    <property type="match status" value="1"/>
</dbReference>
<keyword evidence="4 5" id="KW-0732">Signal</keyword>
<evidence type="ECO:0000256" key="3">
    <source>
        <dbReference type="ARBA" id="ARBA00022448"/>
    </source>
</evidence>
<dbReference type="Proteomes" id="UP000253094">
    <property type="component" value="Unassembled WGS sequence"/>
</dbReference>
<reference evidence="7 8" key="1">
    <citation type="submission" date="2018-06" db="EMBL/GenBank/DDBJ databases">
        <title>Sphaerisporangium craniellae sp. nov., isolated from a marine sponge in the South China Sea.</title>
        <authorList>
            <person name="Li L."/>
        </authorList>
    </citation>
    <scope>NUCLEOTIDE SEQUENCE [LARGE SCALE GENOMIC DNA]</scope>
    <source>
        <strain evidence="7 8">CCTCC AA 208026</strain>
    </source>
</reference>
<organism evidence="7 8">
    <name type="scientific">Sphaerisporangium album</name>
    <dbReference type="NCBI Taxonomy" id="509200"/>
    <lineage>
        <taxon>Bacteria</taxon>
        <taxon>Bacillati</taxon>
        <taxon>Actinomycetota</taxon>
        <taxon>Actinomycetes</taxon>
        <taxon>Streptosporangiales</taxon>
        <taxon>Streptosporangiaceae</taxon>
        <taxon>Sphaerisporangium</taxon>
    </lineage>
</organism>
<feature type="domain" description="Solute-binding protein family 5" evidence="6">
    <location>
        <begin position="94"/>
        <end position="452"/>
    </location>
</feature>
<evidence type="ECO:0000256" key="1">
    <source>
        <dbReference type="ARBA" id="ARBA00004196"/>
    </source>
</evidence>
<proteinExistence type="inferred from homology"/>
<evidence type="ECO:0000313" key="8">
    <source>
        <dbReference type="Proteomes" id="UP000253094"/>
    </source>
</evidence>
<accession>A0A367FJY9</accession>
<name>A0A367FJY9_9ACTN</name>
<keyword evidence="8" id="KW-1185">Reference proteome</keyword>
<dbReference type="Pfam" id="PF00496">
    <property type="entry name" value="SBP_bac_5"/>
    <property type="match status" value="1"/>
</dbReference>
<comment type="caution">
    <text evidence="7">The sequence shown here is derived from an EMBL/GenBank/DDBJ whole genome shotgun (WGS) entry which is preliminary data.</text>
</comment>
<dbReference type="OrthoDB" id="5168028at2"/>
<evidence type="ECO:0000256" key="5">
    <source>
        <dbReference type="SAM" id="SignalP"/>
    </source>
</evidence>